<dbReference type="Gene3D" id="3.30.70.1070">
    <property type="entry name" value="Sporulation related repeat"/>
    <property type="match status" value="1"/>
</dbReference>
<name>A0A916YKB6_9SPHN</name>
<dbReference type="RefSeq" id="WP_066764024.1">
    <property type="nucleotide sequence ID" value="NZ_BMIO01000007.1"/>
</dbReference>
<comment type="caution">
    <text evidence="3">The sequence shown here is derived from an EMBL/GenBank/DDBJ whole genome shotgun (WGS) entry which is preliminary data.</text>
</comment>
<organism evidence="3 4">
    <name type="scientific">Croceicoccus pelagius</name>
    <dbReference type="NCBI Taxonomy" id="1703341"/>
    <lineage>
        <taxon>Bacteria</taxon>
        <taxon>Pseudomonadati</taxon>
        <taxon>Pseudomonadota</taxon>
        <taxon>Alphaproteobacteria</taxon>
        <taxon>Sphingomonadales</taxon>
        <taxon>Erythrobacteraceae</taxon>
        <taxon>Croceicoccus</taxon>
    </lineage>
</organism>
<feature type="domain" description="SPOR" evidence="2">
    <location>
        <begin position="388"/>
        <end position="472"/>
    </location>
</feature>
<dbReference type="Pfam" id="PF05036">
    <property type="entry name" value="SPOR"/>
    <property type="match status" value="1"/>
</dbReference>
<feature type="signal peptide" evidence="1">
    <location>
        <begin position="1"/>
        <end position="42"/>
    </location>
</feature>
<dbReference type="InterPro" id="IPR007730">
    <property type="entry name" value="SPOR-like_dom"/>
</dbReference>
<keyword evidence="4" id="KW-1185">Reference proteome</keyword>
<dbReference type="PROSITE" id="PS51724">
    <property type="entry name" value="SPOR"/>
    <property type="match status" value="1"/>
</dbReference>
<dbReference type="InterPro" id="IPR036680">
    <property type="entry name" value="SPOR-like_sf"/>
</dbReference>
<dbReference type="InterPro" id="IPR011990">
    <property type="entry name" value="TPR-like_helical_dom_sf"/>
</dbReference>
<gene>
    <name evidence="3" type="ORF">GCM10010989_24610</name>
</gene>
<dbReference type="EMBL" id="BMIO01000007">
    <property type="protein sequence ID" value="GGD49420.1"/>
    <property type="molecule type" value="Genomic_DNA"/>
</dbReference>
<reference evidence="3 4" key="1">
    <citation type="journal article" date="2014" name="Int. J. Syst. Evol. Microbiol.">
        <title>Complete genome sequence of Corynebacterium casei LMG S-19264T (=DSM 44701T), isolated from a smear-ripened cheese.</title>
        <authorList>
            <consortium name="US DOE Joint Genome Institute (JGI-PGF)"/>
            <person name="Walter F."/>
            <person name="Albersmeier A."/>
            <person name="Kalinowski J."/>
            <person name="Ruckert C."/>
        </authorList>
    </citation>
    <scope>NUCLEOTIDE SEQUENCE [LARGE SCALE GENOMIC DNA]</scope>
    <source>
        <strain evidence="3 4">CGMCC 1.15358</strain>
    </source>
</reference>
<keyword evidence="1" id="KW-0732">Signal</keyword>
<dbReference type="AlphaFoldDB" id="A0A916YKB6"/>
<feature type="chain" id="PRO_5037502907" description="SPOR domain-containing protein" evidence="1">
    <location>
        <begin position="43"/>
        <end position="486"/>
    </location>
</feature>
<protein>
    <recommendedName>
        <fullName evidence="2">SPOR domain-containing protein</fullName>
    </recommendedName>
</protein>
<evidence type="ECO:0000256" key="1">
    <source>
        <dbReference type="SAM" id="SignalP"/>
    </source>
</evidence>
<dbReference type="SUPFAM" id="SSF48452">
    <property type="entry name" value="TPR-like"/>
    <property type="match status" value="1"/>
</dbReference>
<accession>A0A916YKB6</accession>
<proteinExistence type="predicted"/>
<evidence type="ECO:0000313" key="4">
    <source>
        <dbReference type="Proteomes" id="UP000598997"/>
    </source>
</evidence>
<dbReference type="Pfam" id="PF14559">
    <property type="entry name" value="TPR_19"/>
    <property type="match status" value="1"/>
</dbReference>
<evidence type="ECO:0000259" key="2">
    <source>
        <dbReference type="PROSITE" id="PS51724"/>
    </source>
</evidence>
<evidence type="ECO:0000313" key="3">
    <source>
        <dbReference type="EMBL" id="GGD49420.1"/>
    </source>
</evidence>
<dbReference type="Gene3D" id="1.25.40.10">
    <property type="entry name" value="Tetratricopeptide repeat domain"/>
    <property type="match status" value="1"/>
</dbReference>
<sequence length="486" mass="49987">MSKSIRFQTAKRVRRLGLGAVAAPLLAGTMLAGAMIAQPAIAGDRSVTKASEALAENETGKAVRYAEEAVQADPRDASRRTLLGKAYLRDGRLASARQALAEAVSLGDNSPRTALMLALAEIGSGSARSAVATLAQHGNAIPASDRGLAFALAGETARGVEIIASDIRAGNDNPKNRQNLAYAFALDGRWREARMMAAQDVPADVIDKRMTEWAMTARPDQVGVRVARLVGAEYKDDAGMPAQLALANFPAVKAAPAPVMAESKPAPVKAAPVPAPVKAAPVKVAEAQPVAKPAATPAPKKGEPVVVARMEQPAKEAAPTKEAAKTSSVQTASVPASQPAMMQMAVVQPTTKKADPVEAKPVKVAAVTPVKAAPKASAKAAAPALPTPSASGTHVAQLGSYTSEANARAGWKVFQSRYANLKGQQPVITKASVDGTDYFRVAAGGFDAKSAAAMCNAVKSSGHGCLPIAKANAKQASDKVRVAKAD</sequence>
<dbReference type="Proteomes" id="UP000598997">
    <property type="component" value="Unassembled WGS sequence"/>
</dbReference>
<dbReference type="GO" id="GO:0042834">
    <property type="term" value="F:peptidoglycan binding"/>
    <property type="evidence" value="ECO:0007669"/>
    <property type="project" value="InterPro"/>
</dbReference>